<keyword evidence="4" id="KW-0597">Phosphoprotein</keyword>
<evidence type="ECO:0000313" key="8">
    <source>
        <dbReference type="Proteomes" id="UP000050863"/>
    </source>
</evidence>
<dbReference type="Gene3D" id="1.10.10.10">
    <property type="entry name" value="Winged helix-like DNA-binding domain superfamily/Winged helix DNA-binding domain"/>
    <property type="match status" value="1"/>
</dbReference>
<sequence>MPAGRTVYVLEDDEPVRRSLERLLRSAKFEPVTFEHPDAFLMAAKTIKAGCLLLDIRLQGMNGLEVQQHLNRIRRDLPVIVVTAQGDIQTVVHAMKAGAIDFLEKPYSDRALLGSIEMAFATDRQSDYNDEVADAALRIGGLSPRERQVLDGLMDGHSNKVIAYNLGLSVRTVEVHRARMMDRLGTRQLAQALRLRIMSRLNRLTG</sequence>
<feature type="domain" description="HTH luxR-type" evidence="5">
    <location>
        <begin position="135"/>
        <end position="200"/>
    </location>
</feature>
<dbReference type="SUPFAM" id="SSF52172">
    <property type="entry name" value="CheY-like"/>
    <property type="match status" value="1"/>
</dbReference>
<dbReference type="InterPro" id="IPR016032">
    <property type="entry name" value="Sig_transdc_resp-reg_C-effctor"/>
</dbReference>
<accession>A0A0R3LHM1</accession>
<gene>
    <name evidence="7" type="ORF">CQ12_00390</name>
</gene>
<keyword evidence="1" id="KW-0805">Transcription regulation</keyword>
<dbReference type="RefSeq" id="WP_057836306.1">
    <property type="nucleotide sequence ID" value="NZ_LLXZ01000102.1"/>
</dbReference>
<evidence type="ECO:0008006" key="9">
    <source>
        <dbReference type="Google" id="ProtNLM"/>
    </source>
</evidence>
<dbReference type="Pfam" id="PF00072">
    <property type="entry name" value="Response_reg"/>
    <property type="match status" value="1"/>
</dbReference>
<dbReference type="Pfam" id="PF00196">
    <property type="entry name" value="GerE"/>
    <property type="match status" value="1"/>
</dbReference>
<keyword evidence="2" id="KW-0238">DNA-binding</keyword>
<dbReference type="STRING" id="280332.CQ12_00390"/>
<dbReference type="InterPro" id="IPR000792">
    <property type="entry name" value="Tscrpt_reg_LuxR_C"/>
</dbReference>
<dbReference type="GO" id="GO:0000160">
    <property type="term" value="P:phosphorelay signal transduction system"/>
    <property type="evidence" value="ECO:0007669"/>
    <property type="project" value="InterPro"/>
</dbReference>
<dbReference type="SMART" id="SM00448">
    <property type="entry name" value="REC"/>
    <property type="match status" value="1"/>
</dbReference>
<dbReference type="InterPro" id="IPR011006">
    <property type="entry name" value="CheY-like_superfamily"/>
</dbReference>
<evidence type="ECO:0000259" key="5">
    <source>
        <dbReference type="PROSITE" id="PS50043"/>
    </source>
</evidence>
<dbReference type="PANTHER" id="PTHR44688:SF16">
    <property type="entry name" value="DNA-BINDING TRANSCRIPTIONAL ACTIVATOR DEVR_DOSR"/>
    <property type="match status" value="1"/>
</dbReference>
<dbReference type="PANTHER" id="PTHR44688">
    <property type="entry name" value="DNA-BINDING TRANSCRIPTIONAL ACTIVATOR DEVR_DOSR"/>
    <property type="match status" value="1"/>
</dbReference>
<dbReference type="GO" id="GO:0003677">
    <property type="term" value="F:DNA binding"/>
    <property type="evidence" value="ECO:0007669"/>
    <property type="project" value="UniProtKB-KW"/>
</dbReference>
<organism evidence="7 8">
    <name type="scientific">Bradyrhizobium jicamae</name>
    <dbReference type="NCBI Taxonomy" id="280332"/>
    <lineage>
        <taxon>Bacteria</taxon>
        <taxon>Pseudomonadati</taxon>
        <taxon>Pseudomonadota</taxon>
        <taxon>Alphaproteobacteria</taxon>
        <taxon>Hyphomicrobiales</taxon>
        <taxon>Nitrobacteraceae</taxon>
        <taxon>Bradyrhizobium</taxon>
    </lineage>
</organism>
<reference evidence="7 8" key="1">
    <citation type="submission" date="2014-03" db="EMBL/GenBank/DDBJ databases">
        <title>Bradyrhizobium valentinum sp. nov., isolated from effective nodules of Lupinus mariae-josephae, a lupine endemic of basic-lime soils in Eastern Spain.</title>
        <authorList>
            <person name="Duran D."/>
            <person name="Rey L."/>
            <person name="Navarro A."/>
            <person name="Busquets A."/>
            <person name="Imperial J."/>
            <person name="Ruiz-Argueso T."/>
        </authorList>
    </citation>
    <scope>NUCLEOTIDE SEQUENCE [LARGE SCALE GENOMIC DNA]</scope>
    <source>
        <strain evidence="7 8">PAC68</strain>
    </source>
</reference>
<dbReference type="OrthoDB" id="9782655at2"/>
<dbReference type="PROSITE" id="PS00622">
    <property type="entry name" value="HTH_LUXR_1"/>
    <property type="match status" value="1"/>
</dbReference>
<dbReference type="Proteomes" id="UP000050863">
    <property type="component" value="Unassembled WGS sequence"/>
</dbReference>
<feature type="domain" description="Response regulatory" evidence="6">
    <location>
        <begin position="6"/>
        <end position="120"/>
    </location>
</feature>
<dbReference type="EMBL" id="LLXZ01000102">
    <property type="protein sequence ID" value="KRR07290.1"/>
    <property type="molecule type" value="Genomic_DNA"/>
</dbReference>
<evidence type="ECO:0000256" key="3">
    <source>
        <dbReference type="ARBA" id="ARBA00023163"/>
    </source>
</evidence>
<evidence type="ECO:0000256" key="2">
    <source>
        <dbReference type="ARBA" id="ARBA00023125"/>
    </source>
</evidence>
<dbReference type="PROSITE" id="PS50110">
    <property type="entry name" value="RESPONSE_REGULATORY"/>
    <property type="match status" value="1"/>
</dbReference>
<evidence type="ECO:0000256" key="1">
    <source>
        <dbReference type="ARBA" id="ARBA00023015"/>
    </source>
</evidence>
<dbReference type="PRINTS" id="PR00038">
    <property type="entry name" value="HTHLUXR"/>
</dbReference>
<dbReference type="SUPFAM" id="SSF46894">
    <property type="entry name" value="C-terminal effector domain of the bipartite response regulators"/>
    <property type="match status" value="1"/>
</dbReference>
<keyword evidence="3" id="KW-0804">Transcription</keyword>
<keyword evidence="8" id="KW-1185">Reference proteome</keyword>
<dbReference type="InterPro" id="IPR001789">
    <property type="entry name" value="Sig_transdc_resp-reg_receiver"/>
</dbReference>
<dbReference type="CDD" id="cd06170">
    <property type="entry name" value="LuxR_C_like"/>
    <property type="match status" value="1"/>
</dbReference>
<proteinExistence type="predicted"/>
<comment type="caution">
    <text evidence="7">The sequence shown here is derived from an EMBL/GenBank/DDBJ whole genome shotgun (WGS) entry which is preliminary data.</text>
</comment>
<dbReference type="AlphaFoldDB" id="A0A0R3LHM1"/>
<evidence type="ECO:0000313" key="7">
    <source>
        <dbReference type="EMBL" id="KRR07290.1"/>
    </source>
</evidence>
<dbReference type="PROSITE" id="PS50043">
    <property type="entry name" value="HTH_LUXR_2"/>
    <property type="match status" value="1"/>
</dbReference>
<evidence type="ECO:0000259" key="6">
    <source>
        <dbReference type="PROSITE" id="PS50110"/>
    </source>
</evidence>
<dbReference type="Gene3D" id="3.40.50.2300">
    <property type="match status" value="1"/>
</dbReference>
<protein>
    <recommendedName>
        <fullName evidence="9">Two-component system response regulator</fullName>
    </recommendedName>
</protein>
<feature type="modified residue" description="4-aspartylphosphate" evidence="4">
    <location>
        <position position="55"/>
    </location>
</feature>
<dbReference type="SMART" id="SM00421">
    <property type="entry name" value="HTH_LUXR"/>
    <property type="match status" value="1"/>
</dbReference>
<evidence type="ECO:0000256" key="4">
    <source>
        <dbReference type="PROSITE-ProRule" id="PRU00169"/>
    </source>
</evidence>
<dbReference type="InterPro" id="IPR036388">
    <property type="entry name" value="WH-like_DNA-bd_sf"/>
</dbReference>
<name>A0A0R3LHM1_9BRAD</name>
<dbReference type="GO" id="GO:0006355">
    <property type="term" value="P:regulation of DNA-templated transcription"/>
    <property type="evidence" value="ECO:0007669"/>
    <property type="project" value="InterPro"/>
</dbReference>